<dbReference type="InterPro" id="IPR018247">
    <property type="entry name" value="EF_Hand_1_Ca_BS"/>
</dbReference>
<evidence type="ECO:0000313" key="10">
    <source>
        <dbReference type="Proteomes" id="UP000694255"/>
    </source>
</evidence>
<evidence type="ECO:0000256" key="6">
    <source>
        <dbReference type="SAM" id="MobiDB-lite"/>
    </source>
</evidence>
<dbReference type="PROSITE" id="PS00018">
    <property type="entry name" value="EF_HAND_1"/>
    <property type="match status" value="1"/>
</dbReference>
<feature type="region of interest" description="Disordered" evidence="6">
    <location>
        <begin position="1"/>
        <end position="52"/>
    </location>
</feature>
<feature type="compositionally biased region" description="Low complexity" evidence="6">
    <location>
        <begin position="1"/>
        <end position="44"/>
    </location>
</feature>
<dbReference type="GO" id="GO:0031966">
    <property type="term" value="C:mitochondrial membrane"/>
    <property type="evidence" value="ECO:0007669"/>
    <property type="project" value="UniProtKB-SubCell"/>
</dbReference>
<dbReference type="RefSeq" id="XP_049261890.1">
    <property type="nucleotide sequence ID" value="XM_049408809.1"/>
</dbReference>
<evidence type="ECO:0000313" key="9">
    <source>
        <dbReference type="EMBL" id="KAG7661657.1"/>
    </source>
</evidence>
<feature type="transmembrane region" description="Helical" evidence="7">
    <location>
        <begin position="481"/>
        <end position="501"/>
    </location>
</feature>
<dbReference type="InterPro" id="IPR002048">
    <property type="entry name" value="EF_hand_dom"/>
</dbReference>
<comment type="caution">
    <text evidence="9">The sequence shown here is derived from an EMBL/GenBank/DDBJ whole genome shotgun (WGS) entry which is preliminary data.</text>
</comment>
<dbReference type="OrthoDB" id="270584at2759"/>
<reference evidence="9 10" key="1">
    <citation type="journal article" date="2021" name="DNA Res.">
        <title>Genome analysis of Candida subhashii reveals its hybrid nature and dual mitochondrial genome conformations.</title>
        <authorList>
            <person name="Mixao V."/>
            <person name="Hegedusova E."/>
            <person name="Saus E."/>
            <person name="Pryszcz L.P."/>
            <person name="Cillingova A."/>
            <person name="Nosek J."/>
            <person name="Gabaldon T."/>
        </authorList>
    </citation>
    <scope>NUCLEOTIDE SEQUENCE [LARGE SCALE GENOMIC DNA]</scope>
    <source>
        <strain evidence="9 10">CBS 10753</strain>
    </source>
</reference>
<feature type="domain" description="EF-hand" evidence="8">
    <location>
        <begin position="152"/>
        <end position="187"/>
    </location>
</feature>
<dbReference type="GO" id="GO:0005509">
    <property type="term" value="F:calcium ion binding"/>
    <property type="evidence" value="ECO:0007669"/>
    <property type="project" value="InterPro"/>
</dbReference>
<comment type="subcellular location">
    <subcellularLocation>
        <location evidence="1">Mitochondrion membrane</location>
    </subcellularLocation>
</comment>
<feature type="transmembrane region" description="Helical" evidence="7">
    <location>
        <begin position="374"/>
        <end position="392"/>
    </location>
</feature>
<dbReference type="Pfam" id="PF00153">
    <property type="entry name" value="Mito_carr"/>
    <property type="match status" value="4"/>
</dbReference>
<evidence type="ECO:0000256" key="7">
    <source>
        <dbReference type="SAM" id="Phobius"/>
    </source>
</evidence>
<feature type="transmembrane region" description="Helical" evidence="7">
    <location>
        <begin position="431"/>
        <end position="449"/>
    </location>
</feature>
<keyword evidence="3 7" id="KW-1133">Transmembrane helix</keyword>
<dbReference type="PROSITE" id="PS50920">
    <property type="entry name" value="SOLCAR"/>
    <property type="match status" value="3"/>
</dbReference>
<evidence type="ECO:0000256" key="4">
    <source>
        <dbReference type="PROSITE-ProRule" id="PRU00282"/>
    </source>
</evidence>
<protein>
    <recommendedName>
        <fullName evidence="8">EF-hand domain-containing protein</fullName>
    </recommendedName>
</protein>
<dbReference type="PROSITE" id="PS50222">
    <property type="entry name" value="EF_HAND_2"/>
    <property type="match status" value="3"/>
</dbReference>
<dbReference type="EMBL" id="JAGSYN010000215">
    <property type="protein sequence ID" value="KAG7661657.1"/>
    <property type="molecule type" value="Genomic_DNA"/>
</dbReference>
<dbReference type="Pfam" id="PF13499">
    <property type="entry name" value="EF-hand_7"/>
    <property type="match status" value="2"/>
</dbReference>
<dbReference type="InterPro" id="IPR018108">
    <property type="entry name" value="MCP_transmembrane"/>
</dbReference>
<feature type="repeat" description="Solcar" evidence="4">
    <location>
        <begin position="479"/>
        <end position="567"/>
    </location>
</feature>
<gene>
    <name evidence="9" type="ORF">J8A68_004810</name>
</gene>
<comment type="similarity">
    <text evidence="5">Belongs to the mitochondrial carrier (TC 2.A.29) family.</text>
</comment>
<evidence type="ECO:0000256" key="5">
    <source>
        <dbReference type="RuleBase" id="RU000488"/>
    </source>
</evidence>
<dbReference type="Proteomes" id="UP000694255">
    <property type="component" value="Unassembled WGS sequence"/>
</dbReference>
<evidence type="ECO:0000256" key="2">
    <source>
        <dbReference type="ARBA" id="ARBA00022737"/>
    </source>
</evidence>
<keyword evidence="4 7" id="KW-0472">Membrane</keyword>
<feature type="repeat" description="Solcar" evidence="4">
    <location>
        <begin position="266"/>
        <end position="358"/>
    </location>
</feature>
<feature type="domain" description="EF-hand" evidence="8">
    <location>
        <begin position="46"/>
        <end position="81"/>
    </location>
</feature>
<proteinExistence type="inferred from homology"/>
<dbReference type="GeneID" id="73471610"/>
<keyword evidence="4 5" id="KW-0812">Transmembrane</keyword>
<dbReference type="PANTHER" id="PTHR24089">
    <property type="entry name" value="SOLUTE CARRIER FAMILY 25"/>
    <property type="match status" value="1"/>
</dbReference>
<evidence type="ECO:0000256" key="1">
    <source>
        <dbReference type="ARBA" id="ARBA00004325"/>
    </source>
</evidence>
<feature type="repeat" description="Solcar" evidence="4">
    <location>
        <begin position="371"/>
        <end position="460"/>
    </location>
</feature>
<evidence type="ECO:0000256" key="3">
    <source>
        <dbReference type="ARBA" id="ARBA00022989"/>
    </source>
</evidence>
<keyword evidence="2" id="KW-0677">Repeat</keyword>
<keyword evidence="5" id="KW-0813">Transport</keyword>
<keyword evidence="10" id="KW-1185">Reference proteome</keyword>
<organism evidence="9 10">
    <name type="scientific">[Candida] subhashii</name>
    <dbReference type="NCBI Taxonomy" id="561895"/>
    <lineage>
        <taxon>Eukaryota</taxon>
        <taxon>Fungi</taxon>
        <taxon>Dikarya</taxon>
        <taxon>Ascomycota</taxon>
        <taxon>Saccharomycotina</taxon>
        <taxon>Pichiomycetes</taxon>
        <taxon>Debaryomycetaceae</taxon>
        <taxon>Spathaspora</taxon>
    </lineage>
</organism>
<evidence type="ECO:0000259" key="8">
    <source>
        <dbReference type="PROSITE" id="PS50222"/>
    </source>
</evidence>
<feature type="domain" description="EF-hand" evidence="8">
    <location>
        <begin position="115"/>
        <end position="150"/>
    </location>
</feature>
<dbReference type="SMART" id="SM00054">
    <property type="entry name" value="EFh"/>
    <property type="match status" value="4"/>
</dbReference>
<sequence length="576" mass="63986">MTSSHSPIISYNQPSSYSSSSSHSTNSNSPSSTTTTTTTASGPPTHKPDDYESLFNKLDIQHTGEITLSDFKKAIKSLNHPISSNPDLIQKIFNSFDSNHDKVIDFNDFKIYLSTTDDQILKGFNVIDQDNDGKLNKADFVRYLKQSLNLNPSEFNIDLFFKQIDYKNDGYITYDEFRQFLLLMPRLHGSRIKTAFNFIVEEFDISSDGDVTLINQFLNGFGFFLAGGFSGVVSRTCTAPFDRIKVFLIARTDLSSTILHSKQEIARQIASGAELHIIEELRKKLAHAELQVAKEKAAAAATTTLREKTIRSPIVQAARTIWIQGGFRAFYVGNGLNVVKVFPEAAMKFGSFEAAKRFLARIEGVDDVSKMSKLSTYLAGGFGGVVAQFAVYPIDTLKFRLQCSNLDSSLKGNALLVQTVKDMFQEGGARIFYRGILVGTGGIFPYAALDLGTFTTLKNWLVKRQSRKTGIKEDDVKLPNYMVLSLGALSGTFGATVVYPINLLRTRLQAQGTYAHPYTYNGFFDVLHKTIAREGYPGLFKGLVPNLAKVAPAVSISYFMYENLKSFFGLNNKVKN</sequence>
<accession>A0A8J5QIK9</accession>
<name>A0A8J5QIK9_9ASCO</name>
<dbReference type="AlphaFoldDB" id="A0A8J5QIK9"/>